<proteinExistence type="predicted"/>
<accession>A0A847R349</accession>
<dbReference type="EMBL" id="JABAEK010000001">
    <property type="protein sequence ID" value="NLQ16346.1"/>
    <property type="molecule type" value="Genomic_DNA"/>
</dbReference>
<dbReference type="Proteomes" id="UP000586067">
    <property type="component" value="Unassembled WGS sequence"/>
</dbReference>
<dbReference type="Pfam" id="PF03473">
    <property type="entry name" value="MOSC"/>
    <property type="match status" value="1"/>
</dbReference>
<dbReference type="GO" id="GO:0030170">
    <property type="term" value="F:pyridoxal phosphate binding"/>
    <property type="evidence" value="ECO:0007669"/>
    <property type="project" value="InterPro"/>
</dbReference>
<dbReference type="GO" id="GO:0003824">
    <property type="term" value="F:catalytic activity"/>
    <property type="evidence" value="ECO:0007669"/>
    <property type="project" value="InterPro"/>
</dbReference>
<gene>
    <name evidence="2" type="ORF">HGG82_01745</name>
</gene>
<dbReference type="AlphaFoldDB" id="A0A847R349"/>
<dbReference type="PANTHER" id="PTHR14237:SF19">
    <property type="entry name" value="MITOCHONDRIAL AMIDOXIME REDUCING COMPONENT 1"/>
    <property type="match status" value="1"/>
</dbReference>
<dbReference type="SUPFAM" id="SSF141673">
    <property type="entry name" value="MOSC N-terminal domain-like"/>
    <property type="match status" value="1"/>
</dbReference>
<dbReference type="InterPro" id="IPR005302">
    <property type="entry name" value="MoCF_Sase_C"/>
</dbReference>
<organism evidence="2 3">
    <name type="scientific">Marinomonas profundi</name>
    <dbReference type="NCBI Taxonomy" id="2726122"/>
    <lineage>
        <taxon>Bacteria</taxon>
        <taxon>Pseudomonadati</taxon>
        <taxon>Pseudomonadota</taxon>
        <taxon>Gammaproteobacteria</taxon>
        <taxon>Oceanospirillales</taxon>
        <taxon>Oceanospirillaceae</taxon>
        <taxon>Marinomonas</taxon>
    </lineage>
</organism>
<reference evidence="2 3" key="1">
    <citation type="submission" date="2020-04" db="EMBL/GenBank/DDBJ databases">
        <title>Marinomonas sp. M1K-6 isolated from the deep seawater of the Mariana Trench.</title>
        <authorList>
            <person name="Li Y."/>
        </authorList>
    </citation>
    <scope>NUCLEOTIDE SEQUENCE [LARGE SCALE GENOMIC DNA]</scope>
    <source>
        <strain evidence="2 3">M1K-6</strain>
    </source>
</reference>
<evidence type="ECO:0000313" key="3">
    <source>
        <dbReference type="Proteomes" id="UP000586067"/>
    </source>
</evidence>
<feature type="domain" description="MOSC" evidence="1">
    <location>
        <begin position="136"/>
        <end position="281"/>
    </location>
</feature>
<sequence>MSLKKNHASCKKGSCNVYTLSELAIYPIKSIQGIPLQRSQVGYAGLTDDRRYMLVKPDGLFITGREHPKLTLVTAKSIGKSQWQLAHPSMSNNLILDTAQFNEDHQDVVVWESTVKGQRTHQEADVWFSHLLGEPVQLVYFSDESERYTSRRPDTPITFADGYPYLLTTHASLAELNRTCPQVIQMAQFRPNLVIQGNQAFAEDSWKRIRIGNVEFENVKPCVRCIFTTLHPQTAERIPKGEPLKTLGKFRLLDNKGITFGVNLIALNTGIINIGDDVEVLEYQQADAYVDRRK</sequence>
<dbReference type="SUPFAM" id="SSF50800">
    <property type="entry name" value="PK beta-barrel domain-like"/>
    <property type="match status" value="1"/>
</dbReference>
<dbReference type="Pfam" id="PF03476">
    <property type="entry name" value="MOSC_N"/>
    <property type="match status" value="1"/>
</dbReference>
<keyword evidence="3" id="KW-1185">Reference proteome</keyword>
<comment type="caution">
    <text evidence="2">The sequence shown here is derived from an EMBL/GenBank/DDBJ whole genome shotgun (WGS) entry which is preliminary data.</text>
</comment>
<dbReference type="GO" id="GO:0030151">
    <property type="term" value="F:molybdenum ion binding"/>
    <property type="evidence" value="ECO:0007669"/>
    <property type="project" value="InterPro"/>
</dbReference>
<name>A0A847R349_9GAMM</name>
<evidence type="ECO:0000259" key="1">
    <source>
        <dbReference type="PROSITE" id="PS51340"/>
    </source>
</evidence>
<evidence type="ECO:0000313" key="2">
    <source>
        <dbReference type="EMBL" id="NLQ16346.1"/>
    </source>
</evidence>
<dbReference type="InterPro" id="IPR005303">
    <property type="entry name" value="MOCOS_middle"/>
</dbReference>
<dbReference type="PROSITE" id="PS51340">
    <property type="entry name" value="MOSC"/>
    <property type="match status" value="1"/>
</dbReference>
<dbReference type="InterPro" id="IPR011037">
    <property type="entry name" value="Pyrv_Knase-like_insert_dom_sf"/>
</dbReference>
<dbReference type="PANTHER" id="PTHR14237">
    <property type="entry name" value="MOLYBDOPTERIN COFACTOR SULFURASE MOSC"/>
    <property type="match status" value="1"/>
</dbReference>
<protein>
    <submittedName>
        <fullName evidence="2">MOSC domain-containing protein</fullName>
    </submittedName>
</protein>